<dbReference type="SFLD" id="SFLDS00029">
    <property type="entry name" value="Radical_SAM"/>
    <property type="match status" value="1"/>
</dbReference>
<dbReference type="Proteomes" id="UP000001661">
    <property type="component" value="Chromosome"/>
</dbReference>
<evidence type="ECO:0000313" key="3">
    <source>
        <dbReference type="Proteomes" id="UP000001661"/>
    </source>
</evidence>
<name>D9QV49_ACEAZ</name>
<dbReference type="eggNOG" id="COG1032">
    <property type="taxonomic scope" value="Bacteria"/>
</dbReference>
<protein>
    <submittedName>
        <fullName evidence="2">Radical SAM domain protein</fullName>
    </submittedName>
</protein>
<dbReference type="EMBL" id="CP002105">
    <property type="protein sequence ID" value="ADL12108.1"/>
    <property type="molecule type" value="Genomic_DNA"/>
</dbReference>
<dbReference type="KEGG" id="aar:Acear_0565"/>
<dbReference type="InterPro" id="IPR007197">
    <property type="entry name" value="rSAM"/>
</dbReference>
<dbReference type="GO" id="GO:0051536">
    <property type="term" value="F:iron-sulfur cluster binding"/>
    <property type="evidence" value="ECO:0007669"/>
    <property type="project" value="InterPro"/>
</dbReference>
<dbReference type="Gene3D" id="3.80.30.20">
    <property type="entry name" value="tm_1862 like domain"/>
    <property type="match status" value="1"/>
</dbReference>
<accession>D9QV49</accession>
<dbReference type="RefSeq" id="WP_013277554.1">
    <property type="nucleotide sequence ID" value="NC_014378.1"/>
</dbReference>
<dbReference type="HOGENOM" id="CLU_011543_3_2_9"/>
<evidence type="ECO:0000313" key="2">
    <source>
        <dbReference type="EMBL" id="ADL12108.1"/>
    </source>
</evidence>
<dbReference type="NCBIfam" id="TIGR03960">
    <property type="entry name" value="rSAM_fuse_unch"/>
    <property type="match status" value="1"/>
</dbReference>
<organism evidence="2 3">
    <name type="scientific">Acetohalobium arabaticum (strain ATCC 49924 / DSM 5501 / Z-7288)</name>
    <dbReference type="NCBI Taxonomy" id="574087"/>
    <lineage>
        <taxon>Bacteria</taxon>
        <taxon>Bacillati</taxon>
        <taxon>Bacillota</taxon>
        <taxon>Clostridia</taxon>
        <taxon>Halanaerobiales</taxon>
        <taxon>Halobacteroidaceae</taxon>
        <taxon>Acetohalobium</taxon>
    </lineage>
</organism>
<gene>
    <name evidence="2" type="ordered locus">Acear_0565</name>
</gene>
<dbReference type="OrthoDB" id="9806827at2"/>
<dbReference type="GO" id="GO:0003824">
    <property type="term" value="F:catalytic activity"/>
    <property type="evidence" value="ECO:0007669"/>
    <property type="project" value="InterPro"/>
</dbReference>
<feature type="domain" description="Radical SAM core" evidence="1">
    <location>
        <begin position="257"/>
        <end position="484"/>
    </location>
</feature>
<dbReference type="PROSITE" id="PS51918">
    <property type="entry name" value="RADICAL_SAM"/>
    <property type="match status" value="1"/>
</dbReference>
<evidence type="ECO:0000259" key="1">
    <source>
        <dbReference type="PROSITE" id="PS51918"/>
    </source>
</evidence>
<dbReference type="InterPro" id="IPR045784">
    <property type="entry name" value="Radical_SAM_N2"/>
</dbReference>
<dbReference type="SUPFAM" id="SSF102114">
    <property type="entry name" value="Radical SAM enzymes"/>
    <property type="match status" value="1"/>
</dbReference>
<dbReference type="STRING" id="574087.Acear_0565"/>
<sequence>MKQEEIEEKLEDILPKVSKPTRYLGNELNVVNKDLDKQQVNFLLAFPDIYEVGMSHLGIRILYHLLNEQEDIAAERVYMPWFDLEEKMQELEMPLFSLESKEPASNFDIVGFTLQYELSYSNILTMLDLAEIPLMSEDRTTEDPLVIAGGPCTVNPEPITDFFDVIVIGEAEALLEELVTVYNRWQKTGDSREELLHQLAGISGVYVPDFYNIDYNRTEVDSFTVEYSDLSDRITKRVVSDLDESYYPSRWIVPYMDIVHDRINLEVARGCSRGCRFCQAGMTYRPVRERSQERLEELAADLIDQTGYEELGLTSLSTSDYSEIEELTEKLVKDYSELQVGLSLPSLRAEPSSVELAKKVQKVKKTGLTFAPEAGTQRLRDVINKGVTENDLMEAVQAAYDAGWQRVKLYFMIGLPTETEDDLAGIVKLAKKVAAVGKLKVKVGVSTFIPKPYTPFQWVGFNKLEDLRDKIDYLQQNLKGRGLSLDWNDPALSLLEAAFSRGDRRLNQVLMEAWKLGAQFDGWTEHFDIDLWRQAFKESGMDLEEYVYRDFDPEDRLPWDHIEVGVSKDYLRKEYDKALSEETTEDCRFTDCSGCGVNQILDIDNCLVGGERNED</sequence>
<keyword evidence="3" id="KW-1185">Reference proteome</keyword>
<dbReference type="InterPro" id="IPR023862">
    <property type="entry name" value="CHP03960_rSAM"/>
</dbReference>
<dbReference type="InterPro" id="IPR023404">
    <property type="entry name" value="rSAM_horseshoe"/>
</dbReference>
<proteinExistence type="predicted"/>
<dbReference type="PANTHER" id="PTHR42731:SF1">
    <property type="entry name" value="RADICAL SAM DOMAIN PROTEIN"/>
    <property type="match status" value="1"/>
</dbReference>
<reference evidence="2 3" key="1">
    <citation type="journal article" date="2010" name="Stand. Genomic Sci.">
        <title>Complete genome sequence of Acetohalobium arabaticum type strain (Z-7288).</title>
        <authorList>
            <person name="Sikorski J."/>
            <person name="Lapidus A."/>
            <person name="Chertkov O."/>
            <person name="Lucas S."/>
            <person name="Copeland A."/>
            <person name="Glavina Del Rio T."/>
            <person name="Nolan M."/>
            <person name="Tice H."/>
            <person name="Cheng J.F."/>
            <person name="Han C."/>
            <person name="Brambilla E."/>
            <person name="Pitluck S."/>
            <person name="Liolios K."/>
            <person name="Ivanova N."/>
            <person name="Mavromatis K."/>
            <person name="Mikhailova N."/>
            <person name="Pati A."/>
            <person name="Bruce D."/>
            <person name="Detter C."/>
            <person name="Tapia R."/>
            <person name="Goodwin L."/>
            <person name="Chen A."/>
            <person name="Palaniappan K."/>
            <person name="Land M."/>
            <person name="Hauser L."/>
            <person name="Chang Y.J."/>
            <person name="Jeffries C.D."/>
            <person name="Rohde M."/>
            <person name="Goker M."/>
            <person name="Spring S."/>
            <person name="Woyke T."/>
            <person name="Bristow J."/>
            <person name="Eisen J.A."/>
            <person name="Markowitz V."/>
            <person name="Hugenholtz P."/>
            <person name="Kyrpides N.C."/>
            <person name="Klenk H.P."/>
        </authorList>
    </citation>
    <scope>NUCLEOTIDE SEQUENCE [LARGE SCALE GENOMIC DNA]</scope>
    <source>
        <strain evidence="3">ATCC 49924 / DSM 5501 / Z-7288</strain>
    </source>
</reference>
<dbReference type="Gene3D" id="3.40.50.280">
    <property type="entry name" value="Cobalamin-binding domain"/>
    <property type="match status" value="1"/>
</dbReference>
<dbReference type="CDD" id="cd01335">
    <property type="entry name" value="Radical_SAM"/>
    <property type="match status" value="1"/>
</dbReference>
<dbReference type="Pfam" id="PF04055">
    <property type="entry name" value="Radical_SAM"/>
    <property type="match status" value="1"/>
</dbReference>
<dbReference type="SMART" id="SM00729">
    <property type="entry name" value="Elp3"/>
    <property type="match status" value="1"/>
</dbReference>
<dbReference type="InterPro" id="IPR006638">
    <property type="entry name" value="Elp3/MiaA/NifB-like_rSAM"/>
</dbReference>
<dbReference type="AlphaFoldDB" id="D9QV49"/>
<dbReference type="SFLD" id="SFLDG01082">
    <property type="entry name" value="B12-binding_domain_containing"/>
    <property type="match status" value="1"/>
</dbReference>
<dbReference type="InterPro" id="IPR058240">
    <property type="entry name" value="rSAM_sf"/>
</dbReference>
<dbReference type="PANTHER" id="PTHR42731">
    <property type="entry name" value="SLL1084 PROTEIN"/>
    <property type="match status" value="1"/>
</dbReference>
<dbReference type="Pfam" id="PF19864">
    <property type="entry name" value="Radical_SAM_N2"/>
    <property type="match status" value="1"/>
</dbReference>